<gene>
    <name evidence="6" type="ORF">G8770_10665</name>
</gene>
<dbReference type="PANTHER" id="PTHR30118:SF15">
    <property type="entry name" value="TRANSCRIPTIONAL REGULATORY PROTEIN"/>
    <property type="match status" value="1"/>
</dbReference>
<evidence type="ECO:0000256" key="4">
    <source>
        <dbReference type="ARBA" id="ARBA00023163"/>
    </source>
</evidence>
<keyword evidence="4" id="KW-0804">Transcription</keyword>
<dbReference type="Gene3D" id="3.40.190.10">
    <property type="entry name" value="Periplasmic binding protein-like II"/>
    <property type="match status" value="2"/>
</dbReference>
<dbReference type="InterPro" id="IPR005119">
    <property type="entry name" value="LysR_subst-bd"/>
</dbReference>
<dbReference type="SUPFAM" id="SSF46785">
    <property type="entry name" value="Winged helix' DNA-binding domain"/>
    <property type="match status" value="1"/>
</dbReference>
<name>A0A9E5MMD0_9GAMM</name>
<dbReference type="Gene3D" id="1.10.10.10">
    <property type="entry name" value="Winged helix-like DNA-binding domain superfamily/Winged helix DNA-binding domain"/>
    <property type="match status" value="1"/>
</dbReference>
<dbReference type="GO" id="GO:0003677">
    <property type="term" value="F:DNA binding"/>
    <property type="evidence" value="ECO:0007669"/>
    <property type="project" value="UniProtKB-KW"/>
</dbReference>
<protein>
    <submittedName>
        <fullName evidence="6">LysR family transcriptional regulator</fullName>
    </submittedName>
</protein>
<proteinExistence type="inferred from homology"/>
<dbReference type="InterPro" id="IPR000847">
    <property type="entry name" value="LysR_HTH_N"/>
</dbReference>
<evidence type="ECO:0000256" key="1">
    <source>
        <dbReference type="ARBA" id="ARBA00009437"/>
    </source>
</evidence>
<evidence type="ECO:0000256" key="3">
    <source>
        <dbReference type="ARBA" id="ARBA00023125"/>
    </source>
</evidence>
<feature type="domain" description="HTH lysR-type" evidence="5">
    <location>
        <begin position="7"/>
        <end position="64"/>
    </location>
</feature>
<evidence type="ECO:0000313" key="6">
    <source>
        <dbReference type="EMBL" id="NHO66005.1"/>
    </source>
</evidence>
<dbReference type="EMBL" id="JAAONZ010000006">
    <property type="protein sequence ID" value="NHO66005.1"/>
    <property type="molecule type" value="Genomic_DNA"/>
</dbReference>
<dbReference type="PROSITE" id="PS50931">
    <property type="entry name" value="HTH_LYSR"/>
    <property type="match status" value="1"/>
</dbReference>
<comment type="caution">
    <text evidence="6">The sequence shown here is derived from an EMBL/GenBank/DDBJ whole genome shotgun (WGS) entry which is preliminary data.</text>
</comment>
<evidence type="ECO:0000259" key="5">
    <source>
        <dbReference type="PROSITE" id="PS50931"/>
    </source>
</evidence>
<dbReference type="Pfam" id="PF00126">
    <property type="entry name" value="HTH_1"/>
    <property type="match status" value="1"/>
</dbReference>
<comment type="similarity">
    <text evidence="1">Belongs to the LysR transcriptional regulatory family.</text>
</comment>
<dbReference type="PANTHER" id="PTHR30118">
    <property type="entry name" value="HTH-TYPE TRANSCRIPTIONAL REGULATOR LEUO-RELATED"/>
    <property type="match status" value="1"/>
</dbReference>
<keyword evidence="2" id="KW-0805">Transcription regulation</keyword>
<keyword evidence="3" id="KW-0238">DNA-binding</keyword>
<evidence type="ECO:0000256" key="2">
    <source>
        <dbReference type="ARBA" id="ARBA00023015"/>
    </source>
</evidence>
<keyword evidence="7" id="KW-1185">Reference proteome</keyword>
<sequence>MANLRSLDLNLLKAFDALMEERSVTRAAERLALTQPAVSGMLARLRENFDDPLFIRSRHGIVPTVRAEHMAVQVKRVLDDIHALLQPPQFDPAQAELQISIAATDYIQATVVVPFLRQLRALAPGIRVALLPLKDDQVQSQLEQGQLDMAFMSIDSAPADLHSHELGAEDYVCAMREGHPMATQRSLSLDQFCALDHAFGSYEGGNFRGPTDDALARIGRERRVVLSVPNFLLLPDILRATDVIAVVPRRLVAVAQGLALTEPPLHIAGFTKVLSWHPRSQHDPGHRWLRELIINSCLD</sequence>
<dbReference type="Pfam" id="PF03466">
    <property type="entry name" value="LysR_substrate"/>
    <property type="match status" value="1"/>
</dbReference>
<dbReference type="SUPFAM" id="SSF53850">
    <property type="entry name" value="Periplasmic binding protein-like II"/>
    <property type="match status" value="1"/>
</dbReference>
<dbReference type="InterPro" id="IPR036388">
    <property type="entry name" value="WH-like_DNA-bd_sf"/>
</dbReference>
<dbReference type="InterPro" id="IPR050389">
    <property type="entry name" value="LysR-type_TF"/>
</dbReference>
<dbReference type="AlphaFoldDB" id="A0A9E5MMD0"/>
<dbReference type="InterPro" id="IPR036390">
    <property type="entry name" value="WH_DNA-bd_sf"/>
</dbReference>
<reference evidence="6" key="1">
    <citation type="submission" date="2020-03" db="EMBL/GenBank/DDBJ databases">
        <authorList>
            <person name="Guo F."/>
        </authorList>
    </citation>
    <scope>NUCLEOTIDE SEQUENCE</scope>
    <source>
        <strain evidence="6">JCM 30134</strain>
    </source>
</reference>
<organism evidence="6 7">
    <name type="scientific">Pseudomaricurvus hydrocarbonicus</name>
    <dbReference type="NCBI Taxonomy" id="1470433"/>
    <lineage>
        <taxon>Bacteria</taxon>
        <taxon>Pseudomonadati</taxon>
        <taxon>Pseudomonadota</taxon>
        <taxon>Gammaproteobacteria</taxon>
        <taxon>Cellvibrionales</taxon>
        <taxon>Cellvibrionaceae</taxon>
        <taxon>Pseudomaricurvus</taxon>
    </lineage>
</organism>
<dbReference type="GO" id="GO:0003700">
    <property type="term" value="F:DNA-binding transcription factor activity"/>
    <property type="evidence" value="ECO:0007669"/>
    <property type="project" value="InterPro"/>
</dbReference>
<dbReference type="RefSeq" id="WP_167185996.1">
    <property type="nucleotide sequence ID" value="NZ_JAAONZ010000006.1"/>
</dbReference>
<dbReference type="Proteomes" id="UP000787472">
    <property type="component" value="Unassembled WGS sequence"/>
</dbReference>
<accession>A0A9E5MMD0</accession>
<dbReference type="PRINTS" id="PR00039">
    <property type="entry name" value="HTHLYSR"/>
</dbReference>
<evidence type="ECO:0000313" key="7">
    <source>
        <dbReference type="Proteomes" id="UP000787472"/>
    </source>
</evidence>